<name>A0AAJ0HBP4_9PEZI</name>
<feature type="region of interest" description="Disordered" evidence="2">
    <location>
        <begin position="295"/>
        <end position="321"/>
    </location>
</feature>
<sequence>MPSAHAVQNLQASSLRLQWLQSGQLTPIIMTDGSQLPIALRRTRRSSLGPHRQLQQTQNDKTAKDSPTAHESSVSVTSGRIPRPRKKVRFSDPGPALAILEDELSTGLTPMIRRTSLATKGLRRHSTPAQLSRVTKDANIDNPISPCSEVHFLPLRQVLDGRVKRRIRRNGLSEEMNTIHAERKKRAQETKAEMERLRAELAEKDEEIRRMHDETVVMDTERVWDLEQKIETLKRELASRSGMPQDIPSSPSYEWTMAARDPFSDDFMQVDGDDGDDDAFGDATMADLACSTPTRKLRTSFPTPPTTSPAEAPLTPCSRFSATPLSHTGVQAVLPDPEKQQLEDELASLQLEICKLTTTLESYSSFTSRLADKLSPFSPLMPTEANSGQSSAPQPDIEGRLATVLQTLSDRTAALLDLNNSLSDLGFPGSDAAEIVTSLSGAFRAARLELEYLTPGEVTLPLTSAGAAVLDLILNRLRDLAKKNREADDAIDEYHSIELSLRQQLGARVDAMDTLGKEVNRMEGEGREKDARISELEVGLERLKGAVHRYTRDVSELEALVQCMERDLEASDANRQQDQAVHEKTTQQQAAELAEKTSALVALEAKLASAVEQTTSLQVQLVSMQTAHATALDDLRSSTKLETAQINKTHGQALALRDARVAELRGEIDRVNASLRAAHETVRQLRVENGRLTSHNVQLAGDNAELSGKREVDKRKAKEVIDSMKAELERVVRMSDVFLAGTPKKTRRTRDSGLGGDGDGVEDVSLLAMSPGMGSPSIDTGGLLSGELAKKGRGRKRRRYDSGLGFLDEEDVV</sequence>
<dbReference type="PANTHER" id="PTHR34707:SF1">
    <property type="entry name" value="VIMENTIN-TYPE INTERMEDIATE FILAMENT-ASSOCIATED COILED-COIL PROTEIN"/>
    <property type="match status" value="1"/>
</dbReference>
<dbReference type="PANTHER" id="PTHR34707">
    <property type="entry name" value="VIMENTIN-TYPE INTERMEDIATE FILAMENT-ASSOCIATED COILED-COIL PROTEIN"/>
    <property type="match status" value="1"/>
</dbReference>
<accession>A0AAJ0HBP4</accession>
<reference evidence="3" key="1">
    <citation type="journal article" date="2023" name="Mol. Phylogenet. Evol.">
        <title>Genome-scale phylogeny and comparative genomics of the fungal order Sordariales.</title>
        <authorList>
            <person name="Hensen N."/>
            <person name="Bonometti L."/>
            <person name="Westerberg I."/>
            <person name="Brannstrom I.O."/>
            <person name="Guillou S."/>
            <person name="Cros-Aarteil S."/>
            <person name="Calhoun S."/>
            <person name="Haridas S."/>
            <person name="Kuo A."/>
            <person name="Mondo S."/>
            <person name="Pangilinan J."/>
            <person name="Riley R."/>
            <person name="LaButti K."/>
            <person name="Andreopoulos B."/>
            <person name="Lipzen A."/>
            <person name="Chen C."/>
            <person name="Yan M."/>
            <person name="Daum C."/>
            <person name="Ng V."/>
            <person name="Clum A."/>
            <person name="Steindorff A."/>
            <person name="Ohm R.A."/>
            <person name="Martin F."/>
            <person name="Silar P."/>
            <person name="Natvig D.O."/>
            <person name="Lalanne C."/>
            <person name="Gautier V."/>
            <person name="Ament-Velasquez S.L."/>
            <person name="Kruys A."/>
            <person name="Hutchinson M.I."/>
            <person name="Powell A.J."/>
            <person name="Barry K."/>
            <person name="Miller A.N."/>
            <person name="Grigoriev I.V."/>
            <person name="Debuchy R."/>
            <person name="Gladieux P."/>
            <person name="Hiltunen Thoren M."/>
            <person name="Johannesson H."/>
        </authorList>
    </citation>
    <scope>NUCLEOTIDE SEQUENCE</scope>
    <source>
        <strain evidence="3">CBS 955.72</strain>
    </source>
</reference>
<proteinExistence type="predicted"/>
<evidence type="ECO:0000256" key="2">
    <source>
        <dbReference type="SAM" id="MobiDB-lite"/>
    </source>
</evidence>
<feature type="region of interest" description="Disordered" evidence="2">
    <location>
        <begin position="571"/>
        <end position="590"/>
    </location>
</feature>
<evidence type="ECO:0000256" key="1">
    <source>
        <dbReference type="SAM" id="Coils"/>
    </source>
</evidence>
<gene>
    <name evidence="3" type="ORF">B0T25DRAFT_552483</name>
</gene>
<feature type="region of interest" description="Disordered" evidence="2">
    <location>
        <begin position="770"/>
        <end position="800"/>
    </location>
</feature>
<dbReference type="GO" id="GO:0045098">
    <property type="term" value="C:type III intermediate filament"/>
    <property type="evidence" value="ECO:0007669"/>
    <property type="project" value="TreeGrafter"/>
</dbReference>
<evidence type="ECO:0000313" key="3">
    <source>
        <dbReference type="EMBL" id="KAK3346632.1"/>
    </source>
</evidence>
<dbReference type="Proteomes" id="UP001275084">
    <property type="component" value="Unassembled WGS sequence"/>
</dbReference>
<dbReference type="EMBL" id="JAUIQD010000006">
    <property type="protein sequence ID" value="KAK3346632.1"/>
    <property type="molecule type" value="Genomic_DNA"/>
</dbReference>
<keyword evidence="1" id="KW-0175">Coiled coil</keyword>
<feature type="region of interest" description="Disordered" evidence="2">
    <location>
        <begin position="44"/>
        <end position="91"/>
    </location>
</feature>
<feature type="coiled-coil region" evidence="1">
    <location>
        <begin position="661"/>
        <end position="688"/>
    </location>
</feature>
<evidence type="ECO:0000313" key="4">
    <source>
        <dbReference type="Proteomes" id="UP001275084"/>
    </source>
</evidence>
<keyword evidence="4" id="KW-1185">Reference proteome</keyword>
<reference evidence="3" key="2">
    <citation type="submission" date="2023-06" db="EMBL/GenBank/DDBJ databases">
        <authorList>
            <consortium name="Lawrence Berkeley National Laboratory"/>
            <person name="Haridas S."/>
            <person name="Hensen N."/>
            <person name="Bonometti L."/>
            <person name="Westerberg I."/>
            <person name="Brannstrom I.O."/>
            <person name="Guillou S."/>
            <person name="Cros-Aarteil S."/>
            <person name="Calhoun S."/>
            <person name="Kuo A."/>
            <person name="Mondo S."/>
            <person name="Pangilinan J."/>
            <person name="Riley R."/>
            <person name="Labutti K."/>
            <person name="Andreopoulos B."/>
            <person name="Lipzen A."/>
            <person name="Chen C."/>
            <person name="Yanf M."/>
            <person name="Daum C."/>
            <person name="Ng V."/>
            <person name="Clum A."/>
            <person name="Steindorff A."/>
            <person name="Ohm R."/>
            <person name="Martin F."/>
            <person name="Silar P."/>
            <person name="Natvig D."/>
            <person name="Lalanne C."/>
            <person name="Gautier V."/>
            <person name="Ament-Velasquez S.L."/>
            <person name="Kruys A."/>
            <person name="Hutchinson M.I."/>
            <person name="Powell A.J."/>
            <person name="Barry K."/>
            <person name="Miller A.N."/>
            <person name="Grigoriev I.V."/>
            <person name="Debuchy R."/>
            <person name="Gladieux P."/>
            <person name="Thoren M.H."/>
            <person name="Johannesson H."/>
        </authorList>
    </citation>
    <scope>NUCLEOTIDE SEQUENCE</scope>
    <source>
        <strain evidence="3">CBS 955.72</strain>
    </source>
</reference>
<organism evidence="3 4">
    <name type="scientific">Lasiosphaeria hispida</name>
    <dbReference type="NCBI Taxonomy" id="260671"/>
    <lineage>
        <taxon>Eukaryota</taxon>
        <taxon>Fungi</taxon>
        <taxon>Dikarya</taxon>
        <taxon>Ascomycota</taxon>
        <taxon>Pezizomycotina</taxon>
        <taxon>Sordariomycetes</taxon>
        <taxon>Sordariomycetidae</taxon>
        <taxon>Sordariales</taxon>
        <taxon>Lasiosphaeriaceae</taxon>
        <taxon>Lasiosphaeria</taxon>
    </lineage>
</organism>
<dbReference type="AlphaFoldDB" id="A0AAJ0HBP4"/>
<feature type="compositionally biased region" description="Polar residues" evidence="2">
    <location>
        <begin position="69"/>
        <end position="78"/>
    </location>
</feature>
<comment type="caution">
    <text evidence="3">The sequence shown here is derived from an EMBL/GenBank/DDBJ whole genome shotgun (WGS) entry which is preliminary data.</text>
</comment>
<feature type="coiled-coil region" evidence="1">
    <location>
        <begin position="180"/>
        <end position="214"/>
    </location>
</feature>
<protein>
    <submittedName>
        <fullName evidence="3">Uncharacterized protein</fullName>
    </submittedName>
</protein>